<name>A0A0V8QEU3_9FIRM</name>
<dbReference type="STRING" id="290052.ASU35_10255"/>
<keyword evidence="1" id="KW-1133">Transmembrane helix</keyword>
<keyword evidence="1" id="KW-0812">Transmembrane</keyword>
<protein>
    <submittedName>
        <fullName evidence="2">Uncharacterized protein</fullName>
    </submittedName>
</protein>
<dbReference type="AlphaFoldDB" id="A0A0V8QEU3"/>
<dbReference type="EMBL" id="LNAM01000152">
    <property type="protein sequence ID" value="KSV59133.1"/>
    <property type="molecule type" value="Genomic_DNA"/>
</dbReference>
<accession>A0A0V8QEU3</accession>
<evidence type="ECO:0000313" key="3">
    <source>
        <dbReference type="Proteomes" id="UP000054874"/>
    </source>
</evidence>
<gene>
    <name evidence="2" type="ORF">ASU35_10255</name>
</gene>
<keyword evidence="1" id="KW-0472">Membrane</keyword>
<dbReference type="Proteomes" id="UP000054874">
    <property type="component" value="Unassembled WGS sequence"/>
</dbReference>
<proteinExistence type="predicted"/>
<keyword evidence="3" id="KW-1185">Reference proteome</keyword>
<reference evidence="2 3" key="1">
    <citation type="submission" date="2015-11" db="EMBL/GenBank/DDBJ databases">
        <title>Butyribacter intestini gen. nov., sp. nov., a butyric acid-producing bacterium of the family Lachnospiraceae isolated from the human faeces.</title>
        <authorList>
            <person name="Zou Y."/>
            <person name="Xue W."/>
            <person name="Luo G."/>
            <person name="Lv M."/>
        </authorList>
    </citation>
    <scope>NUCLEOTIDE SEQUENCE [LARGE SCALE GENOMIC DNA]</scope>
    <source>
        <strain evidence="2 3">ACET-33324</strain>
    </source>
</reference>
<sequence>MNILLFAFSLLWLQCFLPMLLQSLQADGFKQIVLLISGGFGTLVALGVMLYVIAGLITRWFLVFLVFLQYRRRRE</sequence>
<evidence type="ECO:0000256" key="1">
    <source>
        <dbReference type="SAM" id="Phobius"/>
    </source>
</evidence>
<evidence type="ECO:0000313" key="2">
    <source>
        <dbReference type="EMBL" id="KSV59133.1"/>
    </source>
</evidence>
<feature type="transmembrane region" description="Helical" evidence="1">
    <location>
        <begin position="42"/>
        <end position="68"/>
    </location>
</feature>
<organism evidence="2 3">
    <name type="scientific">Acetivibrio ethanolgignens</name>
    <dbReference type="NCBI Taxonomy" id="290052"/>
    <lineage>
        <taxon>Bacteria</taxon>
        <taxon>Bacillati</taxon>
        <taxon>Bacillota</taxon>
        <taxon>Clostridia</taxon>
        <taxon>Eubacteriales</taxon>
        <taxon>Oscillospiraceae</taxon>
        <taxon>Acetivibrio</taxon>
    </lineage>
</organism>
<comment type="caution">
    <text evidence="2">The sequence shown here is derived from an EMBL/GenBank/DDBJ whole genome shotgun (WGS) entry which is preliminary data.</text>
</comment>